<proteinExistence type="inferred from homology"/>
<evidence type="ECO:0000256" key="2">
    <source>
        <dbReference type="ARBA" id="ARBA00022517"/>
    </source>
</evidence>
<dbReference type="HAMAP" id="MF_01077">
    <property type="entry name" value="RimP"/>
    <property type="match status" value="1"/>
</dbReference>
<evidence type="ECO:0000313" key="7">
    <source>
        <dbReference type="Proteomes" id="UP000252147"/>
    </source>
</evidence>
<comment type="caution">
    <text evidence="6">The sequence shown here is derived from an EMBL/GenBank/DDBJ whole genome shotgun (WGS) entry which is preliminary data.</text>
</comment>
<dbReference type="InterPro" id="IPR028989">
    <property type="entry name" value="RimP_N"/>
</dbReference>
<comment type="function">
    <text evidence="3">Required for maturation of 30S ribosomal subunits.</text>
</comment>
<dbReference type="Proteomes" id="UP000252147">
    <property type="component" value="Unassembled WGS sequence"/>
</dbReference>
<keyword evidence="2 3" id="KW-0690">Ribosome biogenesis</keyword>
<dbReference type="SUPFAM" id="SSF74942">
    <property type="entry name" value="YhbC-like, C-terminal domain"/>
    <property type="match status" value="1"/>
</dbReference>
<evidence type="ECO:0000259" key="4">
    <source>
        <dbReference type="Pfam" id="PF02576"/>
    </source>
</evidence>
<organism evidence="6 7">
    <name type="scientific">SAR86 cluster bacterium</name>
    <dbReference type="NCBI Taxonomy" id="2030880"/>
    <lineage>
        <taxon>Bacteria</taxon>
        <taxon>Pseudomonadati</taxon>
        <taxon>Pseudomonadota</taxon>
        <taxon>Gammaproteobacteria</taxon>
        <taxon>SAR86 cluster</taxon>
    </lineage>
</organism>
<dbReference type="CDD" id="cd01734">
    <property type="entry name" value="YlxS_C"/>
    <property type="match status" value="1"/>
</dbReference>
<dbReference type="Pfam" id="PF02576">
    <property type="entry name" value="RimP_N"/>
    <property type="match status" value="1"/>
</dbReference>
<dbReference type="EMBL" id="QOPD01000002">
    <property type="protein sequence ID" value="RCL38686.1"/>
    <property type="molecule type" value="Genomic_DNA"/>
</dbReference>
<protein>
    <recommendedName>
        <fullName evidence="3">Ribosome maturation factor RimP</fullName>
    </recommendedName>
</protein>
<dbReference type="InterPro" id="IPR028998">
    <property type="entry name" value="RimP_C"/>
</dbReference>
<comment type="similarity">
    <text evidence="3">Belongs to the RimP family.</text>
</comment>
<evidence type="ECO:0000259" key="5">
    <source>
        <dbReference type="Pfam" id="PF17384"/>
    </source>
</evidence>
<gene>
    <name evidence="3" type="primary">rimP</name>
    <name evidence="6" type="ORF">DBW97_01350</name>
</gene>
<dbReference type="InterPro" id="IPR036847">
    <property type="entry name" value="RimP_C_sf"/>
</dbReference>
<dbReference type="Gene3D" id="2.30.30.180">
    <property type="entry name" value="Ribosome maturation factor RimP, C-terminal domain"/>
    <property type="match status" value="1"/>
</dbReference>
<keyword evidence="1 3" id="KW-0963">Cytoplasm</keyword>
<comment type="subcellular location">
    <subcellularLocation>
        <location evidence="3">Cytoplasm</location>
    </subcellularLocation>
</comment>
<dbReference type="SUPFAM" id="SSF75420">
    <property type="entry name" value="YhbC-like, N-terminal domain"/>
    <property type="match status" value="1"/>
</dbReference>
<dbReference type="AlphaFoldDB" id="A0A368BPQ5"/>
<evidence type="ECO:0000313" key="6">
    <source>
        <dbReference type="EMBL" id="RCL38686.1"/>
    </source>
</evidence>
<dbReference type="GO" id="GO:0000028">
    <property type="term" value="P:ribosomal small subunit assembly"/>
    <property type="evidence" value="ECO:0007669"/>
    <property type="project" value="TreeGrafter"/>
</dbReference>
<dbReference type="InterPro" id="IPR003728">
    <property type="entry name" value="Ribosome_maturation_RimP"/>
</dbReference>
<reference evidence="6 7" key="1">
    <citation type="journal article" date="2018" name="Microbiome">
        <title>Fine metagenomic profile of the Mediterranean stratified and mixed water columns revealed by assembly and recruitment.</title>
        <authorList>
            <person name="Haro-Moreno J.M."/>
            <person name="Lopez-Perez M."/>
            <person name="De La Torre J.R."/>
            <person name="Picazo A."/>
            <person name="Camacho A."/>
            <person name="Rodriguez-Valera F."/>
        </authorList>
    </citation>
    <scope>NUCLEOTIDE SEQUENCE [LARGE SCALE GENOMIC DNA]</scope>
    <source>
        <strain evidence="6">MED-G83</strain>
    </source>
</reference>
<dbReference type="PANTHER" id="PTHR33867">
    <property type="entry name" value="RIBOSOME MATURATION FACTOR RIMP"/>
    <property type="match status" value="1"/>
</dbReference>
<feature type="domain" description="Ribosome maturation factor RimP C-terminal" evidence="5">
    <location>
        <begin position="96"/>
        <end position="157"/>
    </location>
</feature>
<accession>A0A368BPQ5</accession>
<dbReference type="GO" id="GO:0005829">
    <property type="term" value="C:cytosol"/>
    <property type="evidence" value="ECO:0007669"/>
    <property type="project" value="TreeGrafter"/>
</dbReference>
<evidence type="ECO:0000256" key="1">
    <source>
        <dbReference type="ARBA" id="ARBA00022490"/>
    </source>
</evidence>
<evidence type="ECO:0000256" key="3">
    <source>
        <dbReference type="HAMAP-Rule" id="MF_01077"/>
    </source>
</evidence>
<dbReference type="Gene3D" id="3.30.300.70">
    <property type="entry name" value="RimP-like superfamily, N-terminal"/>
    <property type="match status" value="1"/>
</dbReference>
<sequence>MVQIHPPLPRIMIKQDLEDLLSPLISKCGCELWGLEFSSIAGKGKVIRIFIDAIHGVDLSDCEKVSREIDDFFQFEDVFNDFQSFEVSSPGLDRKLFNLKQYKNFIGDVVSLSLFSKVDGLRKIKGTLLNVLESEISVKTEKGTVLLEFSNIEKGKLDLDDQIKKGK</sequence>
<dbReference type="Pfam" id="PF17384">
    <property type="entry name" value="DUF150_C"/>
    <property type="match status" value="1"/>
</dbReference>
<feature type="domain" description="Ribosome maturation factor RimP N-terminal" evidence="4">
    <location>
        <begin position="21"/>
        <end position="93"/>
    </location>
</feature>
<dbReference type="InterPro" id="IPR035956">
    <property type="entry name" value="RimP_N_sf"/>
</dbReference>
<name>A0A368BPQ5_9GAMM</name>
<dbReference type="GO" id="GO:0006412">
    <property type="term" value="P:translation"/>
    <property type="evidence" value="ECO:0007669"/>
    <property type="project" value="TreeGrafter"/>
</dbReference>
<dbReference type="PANTHER" id="PTHR33867:SF1">
    <property type="entry name" value="RIBOSOME MATURATION FACTOR RIMP"/>
    <property type="match status" value="1"/>
</dbReference>